<dbReference type="PANTHER" id="PTHR37534:SF46">
    <property type="entry name" value="ZN(II)2CYS6 TRANSCRIPTION FACTOR (EUROFUNG)"/>
    <property type="match status" value="1"/>
</dbReference>
<dbReference type="EMBL" id="JAPQKO010000005">
    <property type="protein sequence ID" value="KAJ5161515.1"/>
    <property type="molecule type" value="Genomic_DNA"/>
</dbReference>
<dbReference type="Proteomes" id="UP001146351">
    <property type="component" value="Unassembled WGS sequence"/>
</dbReference>
<comment type="subcellular location">
    <subcellularLocation>
        <location evidence="1">Nucleus</location>
    </subcellularLocation>
</comment>
<feature type="compositionally biased region" description="Polar residues" evidence="3">
    <location>
        <begin position="1"/>
        <end position="10"/>
    </location>
</feature>
<name>A0A9W9I3W7_9EURO</name>
<dbReference type="OrthoDB" id="434972at2759"/>
<keyword evidence="5" id="KW-1185">Reference proteome</keyword>
<dbReference type="InterPro" id="IPR021858">
    <property type="entry name" value="Fun_TF"/>
</dbReference>
<dbReference type="PANTHER" id="PTHR37534">
    <property type="entry name" value="TRANSCRIPTIONAL ACTIVATOR PROTEIN UGA3"/>
    <property type="match status" value="1"/>
</dbReference>
<evidence type="ECO:0000313" key="5">
    <source>
        <dbReference type="Proteomes" id="UP001146351"/>
    </source>
</evidence>
<comment type="caution">
    <text evidence="4">The sequence shown here is derived from an EMBL/GenBank/DDBJ whole genome shotgun (WGS) entry which is preliminary data.</text>
</comment>
<evidence type="ECO:0000256" key="3">
    <source>
        <dbReference type="SAM" id="MobiDB-lite"/>
    </source>
</evidence>
<dbReference type="AlphaFoldDB" id="A0A9W9I3W7"/>
<sequence>MSTGSSTSSEGLAHPLQIDPGSSPVEECDSRSRREDSGDALLPEALAESITDIIDDISDSHEKQIFDHFAKVTVSLLTLPLGMNKEQMMDLIIRNIQRDPMIITTALCLGASHLINRDASQMSASELQNLAYAKDRLWEQSKNEWLLGFHAPEMSARSSAEDVARCELLILNNLLQYLIYVSEGLINESSLIHLDHARGILTGLLPWFEQSNAHDAPLDAGHIPLDRCLVHLFLYYDALANVTGLCNPPHPPGLSLASPLYGGIQAIGIHDPVVALILRIRDIQSEATEARSLPGKAITDAVGVWQDVNNNIMSPEPSDSNPGERLALESHLVAASIWLYSIIHPNGITDDKAQEMVQRGIQGLESLSTLEMQSCSLFPFFVIGVSCIRVEDRVVLVRLFDRLDRLRHLRYTRACMDFIRKTWTSYDEGPRPGSDWNGVMKGKATKVLVT</sequence>
<evidence type="ECO:0000256" key="2">
    <source>
        <dbReference type="ARBA" id="ARBA00023242"/>
    </source>
</evidence>
<keyword evidence="2" id="KW-0539">Nucleus</keyword>
<gene>
    <name evidence="4" type="ORF">N7492_006907</name>
</gene>
<feature type="region of interest" description="Disordered" evidence="3">
    <location>
        <begin position="1"/>
        <end position="39"/>
    </location>
</feature>
<proteinExistence type="predicted"/>
<evidence type="ECO:0000256" key="1">
    <source>
        <dbReference type="ARBA" id="ARBA00004123"/>
    </source>
</evidence>
<evidence type="ECO:0000313" key="4">
    <source>
        <dbReference type="EMBL" id="KAJ5161515.1"/>
    </source>
</evidence>
<protein>
    <submittedName>
        <fullName evidence="4">Uncharacterized protein</fullName>
    </submittedName>
</protein>
<dbReference type="Pfam" id="PF11951">
    <property type="entry name" value="Fungal_trans_2"/>
    <property type="match status" value="1"/>
</dbReference>
<feature type="compositionally biased region" description="Basic and acidic residues" evidence="3">
    <location>
        <begin position="28"/>
        <end position="37"/>
    </location>
</feature>
<dbReference type="GO" id="GO:0005634">
    <property type="term" value="C:nucleus"/>
    <property type="evidence" value="ECO:0007669"/>
    <property type="project" value="UniProtKB-SubCell"/>
</dbReference>
<reference evidence="4" key="1">
    <citation type="submission" date="2022-11" db="EMBL/GenBank/DDBJ databases">
        <authorList>
            <person name="Petersen C."/>
        </authorList>
    </citation>
    <scope>NUCLEOTIDE SEQUENCE</scope>
    <source>
        <strain evidence="4">IBT 21917</strain>
    </source>
</reference>
<accession>A0A9W9I3W7</accession>
<reference evidence="4" key="2">
    <citation type="journal article" date="2023" name="IMA Fungus">
        <title>Comparative genomic study of the Penicillium genus elucidates a diverse pangenome and 15 lateral gene transfer events.</title>
        <authorList>
            <person name="Petersen C."/>
            <person name="Sorensen T."/>
            <person name="Nielsen M.R."/>
            <person name="Sondergaard T.E."/>
            <person name="Sorensen J.L."/>
            <person name="Fitzpatrick D.A."/>
            <person name="Frisvad J.C."/>
            <person name="Nielsen K.L."/>
        </authorList>
    </citation>
    <scope>NUCLEOTIDE SEQUENCE</scope>
    <source>
        <strain evidence="4">IBT 21917</strain>
    </source>
</reference>
<organism evidence="4 5">
    <name type="scientific">Penicillium capsulatum</name>
    <dbReference type="NCBI Taxonomy" id="69766"/>
    <lineage>
        <taxon>Eukaryota</taxon>
        <taxon>Fungi</taxon>
        <taxon>Dikarya</taxon>
        <taxon>Ascomycota</taxon>
        <taxon>Pezizomycotina</taxon>
        <taxon>Eurotiomycetes</taxon>
        <taxon>Eurotiomycetidae</taxon>
        <taxon>Eurotiales</taxon>
        <taxon>Aspergillaceae</taxon>
        <taxon>Penicillium</taxon>
    </lineage>
</organism>